<gene>
    <name evidence="1" type="ORF">R3P38DRAFT_3206025</name>
</gene>
<dbReference type="Proteomes" id="UP001362999">
    <property type="component" value="Unassembled WGS sequence"/>
</dbReference>
<sequence>MAPTQLGLLSTAEAAAHLTTLPPDILDPIFQLLYHAWLVDLHRKFGGHSGSHVRFDYERCQGEFLFAVSLSCRYLRAQSMRWIFREVYNWETSRGRVWPQSIWSYIKIVHLRDRTARTSRPLELSVETIRSLPVMLSLVKATIRLKASIPSDLLQALSLAPALSRLEIFQARFDGDFPSCTLAFPCLETLVISICGFKAVAGQSHVDRVKQANNFHSLLGAVSSRLSELRISGDLISQAFPLLQWPHIRTFAITEHKPTPYITLSHLISKMPSLRDLQTLYTAEVPPDRAIPVFPSFHLGDSDSQSALPSCHLLSTATLGNILPGDPILVQLPASLRCLHLRAPVDPFDTKAGFPQHAHFPLNEHAALHQLRYLSDLVELSLDLDSFVTAPLIQQIASALPQLEVVEFSLPRFLSVRSPRRFQEKDRDPAILTTLNLFPHLRHLRITLNFPRTISDPHHSREVTARWFLAGVPTLERVSFASHANMYLIGFETRSWDTWDHSVFDLHWVSPPPTPPPKVDGGHATWEIWPDGTRFLRESKCISDRLSCARV</sequence>
<dbReference type="InterPro" id="IPR032675">
    <property type="entry name" value="LRR_dom_sf"/>
</dbReference>
<protein>
    <recommendedName>
        <fullName evidence="3">F-box domain-containing protein</fullName>
    </recommendedName>
</protein>
<keyword evidence="2" id="KW-1185">Reference proteome</keyword>
<dbReference type="AlphaFoldDB" id="A0AAW0APC6"/>
<reference evidence="1 2" key="1">
    <citation type="journal article" date="2024" name="J Genomics">
        <title>Draft genome sequencing and assembly of Favolaschia claudopus CIRM-BRFM 2984 isolated from oak limbs.</title>
        <authorList>
            <person name="Navarro D."/>
            <person name="Drula E."/>
            <person name="Chaduli D."/>
            <person name="Cazenave R."/>
            <person name="Ahrendt S."/>
            <person name="Wang J."/>
            <person name="Lipzen A."/>
            <person name="Daum C."/>
            <person name="Barry K."/>
            <person name="Grigoriev I.V."/>
            <person name="Favel A."/>
            <person name="Rosso M.N."/>
            <person name="Martin F."/>
        </authorList>
    </citation>
    <scope>NUCLEOTIDE SEQUENCE [LARGE SCALE GENOMIC DNA]</scope>
    <source>
        <strain evidence="1 2">CIRM-BRFM 2984</strain>
    </source>
</reference>
<comment type="caution">
    <text evidence="1">The sequence shown here is derived from an EMBL/GenBank/DDBJ whole genome shotgun (WGS) entry which is preliminary data.</text>
</comment>
<dbReference type="SUPFAM" id="SSF52047">
    <property type="entry name" value="RNI-like"/>
    <property type="match status" value="1"/>
</dbReference>
<accession>A0AAW0APC6</accession>
<name>A0AAW0APC6_9AGAR</name>
<evidence type="ECO:0008006" key="3">
    <source>
        <dbReference type="Google" id="ProtNLM"/>
    </source>
</evidence>
<dbReference type="EMBL" id="JAWWNJ010000057">
    <property type="protein sequence ID" value="KAK7014280.1"/>
    <property type="molecule type" value="Genomic_DNA"/>
</dbReference>
<proteinExistence type="predicted"/>
<evidence type="ECO:0000313" key="2">
    <source>
        <dbReference type="Proteomes" id="UP001362999"/>
    </source>
</evidence>
<evidence type="ECO:0000313" key="1">
    <source>
        <dbReference type="EMBL" id="KAK7014280.1"/>
    </source>
</evidence>
<dbReference type="Gene3D" id="3.80.10.10">
    <property type="entry name" value="Ribonuclease Inhibitor"/>
    <property type="match status" value="1"/>
</dbReference>
<organism evidence="1 2">
    <name type="scientific">Favolaschia claudopus</name>
    <dbReference type="NCBI Taxonomy" id="2862362"/>
    <lineage>
        <taxon>Eukaryota</taxon>
        <taxon>Fungi</taxon>
        <taxon>Dikarya</taxon>
        <taxon>Basidiomycota</taxon>
        <taxon>Agaricomycotina</taxon>
        <taxon>Agaricomycetes</taxon>
        <taxon>Agaricomycetidae</taxon>
        <taxon>Agaricales</taxon>
        <taxon>Marasmiineae</taxon>
        <taxon>Mycenaceae</taxon>
        <taxon>Favolaschia</taxon>
    </lineage>
</organism>